<evidence type="ECO:0000256" key="1">
    <source>
        <dbReference type="ARBA" id="ARBA00010638"/>
    </source>
</evidence>
<name>A0A2I0B7R0_9ASPA</name>
<dbReference type="STRING" id="1088818.A0A2I0B7R0"/>
<dbReference type="AlphaFoldDB" id="A0A2I0B7R0"/>
<dbReference type="GO" id="GO:0005739">
    <property type="term" value="C:mitochondrion"/>
    <property type="evidence" value="ECO:0007669"/>
    <property type="project" value="TreeGrafter"/>
</dbReference>
<organism evidence="6 7">
    <name type="scientific">Apostasia shenzhenica</name>
    <dbReference type="NCBI Taxonomy" id="1088818"/>
    <lineage>
        <taxon>Eukaryota</taxon>
        <taxon>Viridiplantae</taxon>
        <taxon>Streptophyta</taxon>
        <taxon>Embryophyta</taxon>
        <taxon>Tracheophyta</taxon>
        <taxon>Spermatophyta</taxon>
        <taxon>Magnoliopsida</taxon>
        <taxon>Liliopsida</taxon>
        <taxon>Asparagales</taxon>
        <taxon>Orchidaceae</taxon>
        <taxon>Apostasioideae</taxon>
        <taxon>Apostasia</taxon>
    </lineage>
</organism>
<dbReference type="GO" id="GO:0030272">
    <property type="term" value="F:5-formyltetrahydrofolate cyclo-ligase activity"/>
    <property type="evidence" value="ECO:0007669"/>
    <property type="project" value="UniProtKB-EC"/>
</dbReference>
<dbReference type="InterPro" id="IPR037171">
    <property type="entry name" value="NagB/RpiA_transferase-like"/>
</dbReference>
<dbReference type="InterPro" id="IPR002698">
    <property type="entry name" value="FTHF_cligase"/>
</dbReference>
<accession>A0A2I0B7R0</accession>
<dbReference type="Proteomes" id="UP000236161">
    <property type="component" value="Unassembled WGS sequence"/>
</dbReference>
<keyword evidence="2" id="KW-0547">Nucleotide-binding</keyword>
<evidence type="ECO:0000313" key="7">
    <source>
        <dbReference type="Proteomes" id="UP000236161"/>
    </source>
</evidence>
<dbReference type="PANTHER" id="PTHR23407">
    <property type="entry name" value="ATPASE INHIBITOR/5-FORMYLTETRAHYDROFOLATE CYCLO-LIGASE"/>
    <property type="match status" value="1"/>
</dbReference>
<sequence>MRGEAGSLLQRARSAIVHGQSLYFSFRPCSPPCPSPVVTMATGAVCAAAATTVAEQKRALRSRIRKELKALSFAQRCQEDLEIQKNILDSSWFKPSKSLCAYVSCESLREVDTSQILAEVLKDKDPSKEKAFCPSD</sequence>
<evidence type="ECO:0000313" key="6">
    <source>
        <dbReference type="EMBL" id="PKA63838.1"/>
    </source>
</evidence>
<dbReference type="EMBL" id="KZ451906">
    <property type="protein sequence ID" value="PKA63838.1"/>
    <property type="molecule type" value="Genomic_DNA"/>
</dbReference>
<dbReference type="InterPro" id="IPR024185">
    <property type="entry name" value="FTHF_cligase-like_sf"/>
</dbReference>
<dbReference type="PANTHER" id="PTHR23407:SF1">
    <property type="entry name" value="5-FORMYLTETRAHYDROFOLATE CYCLO-LIGASE"/>
    <property type="match status" value="1"/>
</dbReference>
<evidence type="ECO:0000256" key="5">
    <source>
        <dbReference type="ARBA" id="ARBA00038966"/>
    </source>
</evidence>
<dbReference type="GO" id="GO:0035999">
    <property type="term" value="P:tetrahydrofolate interconversion"/>
    <property type="evidence" value="ECO:0007669"/>
    <property type="project" value="TreeGrafter"/>
</dbReference>
<evidence type="ECO:0000256" key="4">
    <source>
        <dbReference type="ARBA" id="ARBA00036539"/>
    </source>
</evidence>
<evidence type="ECO:0000256" key="2">
    <source>
        <dbReference type="ARBA" id="ARBA00022741"/>
    </source>
</evidence>
<reference evidence="6 7" key="1">
    <citation type="journal article" date="2017" name="Nature">
        <title>The Apostasia genome and the evolution of orchids.</title>
        <authorList>
            <person name="Zhang G.Q."/>
            <person name="Liu K.W."/>
            <person name="Li Z."/>
            <person name="Lohaus R."/>
            <person name="Hsiao Y.Y."/>
            <person name="Niu S.C."/>
            <person name="Wang J.Y."/>
            <person name="Lin Y.C."/>
            <person name="Xu Q."/>
            <person name="Chen L.J."/>
            <person name="Yoshida K."/>
            <person name="Fujiwara S."/>
            <person name="Wang Z.W."/>
            <person name="Zhang Y.Q."/>
            <person name="Mitsuda N."/>
            <person name="Wang M."/>
            <person name="Liu G.H."/>
            <person name="Pecoraro L."/>
            <person name="Huang H.X."/>
            <person name="Xiao X.J."/>
            <person name="Lin M."/>
            <person name="Wu X.Y."/>
            <person name="Wu W.L."/>
            <person name="Chen Y.Y."/>
            <person name="Chang S.B."/>
            <person name="Sakamoto S."/>
            <person name="Ohme-Takagi M."/>
            <person name="Yagi M."/>
            <person name="Zeng S.J."/>
            <person name="Shen C.Y."/>
            <person name="Yeh C.M."/>
            <person name="Luo Y.B."/>
            <person name="Tsai W.C."/>
            <person name="Van de Peer Y."/>
            <person name="Liu Z.J."/>
        </authorList>
    </citation>
    <scope>NUCLEOTIDE SEQUENCE [LARGE SCALE GENOMIC DNA]</scope>
    <source>
        <strain evidence="7">cv. Shenzhen</strain>
        <tissue evidence="6">Stem</tissue>
    </source>
</reference>
<dbReference type="EC" id="6.3.3.2" evidence="5"/>
<dbReference type="Gene3D" id="3.40.50.10420">
    <property type="entry name" value="NagB/RpiA/CoA transferase-like"/>
    <property type="match status" value="1"/>
</dbReference>
<proteinExistence type="inferred from homology"/>
<dbReference type="GO" id="GO:0005524">
    <property type="term" value="F:ATP binding"/>
    <property type="evidence" value="ECO:0007669"/>
    <property type="project" value="UniProtKB-KW"/>
</dbReference>
<dbReference type="Pfam" id="PF01812">
    <property type="entry name" value="5-FTHF_cyc-lig"/>
    <property type="match status" value="1"/>
</dbReference>
<keyword evidence="7" id="KW-1185">Reference proteome</keyword>
<dbReference type="GO" id="GO:0009396">
    <property type="term" value="P:folic acid-containing compound biosynthetic process"/>
    <property type="evidence" value="ECO:0007669"/>
    <property type="project" value="TreeGrafter"/>
</dbReference>
<evidence type="ECO:0000256" key="3">
    <source>
        <dbReference type="ARBA" id="ARBA00022840"/>
    </source>
</evidence>
<comment type="similarity">
    <text evidence="1">Belongs to the 5-formyltetrahydrofolate cyclo-ligase family.</text>
</comment>
<dbReference type="SUPFAM" id="SSF100950">
    <property type="entry name" value="NagB/RpiA/CoA transferase-like"/>
    <property type="match status" value="1"/>
</dbReference>
<gene>
    <name evidence="6" type="ORF">AXF42_Ash004847</name>
</gene>
<dbReference type="OrthoDB" id="2015992at2759"/>
<keyword evidence="3" id="KW-0067">ATP-binding</keyword>
<keyword evidence="6" id="KW-0436">Ligase</keyword>
<protein>
    <recommendedName>
        <fullName evidence="5">5-formyltetrahydrofolate cyclo-ligase</fullName>
        <ecNumber evidence="5">6.3.3.2</ecNumber>
    </recommendedName>
</protein>
<comment type="catalytic activity">
    <reaction evidence="4">
        <text>(6S)-5-formyl-5,6,7,8-tetrahydrofolate + ATP = (6R)-5,10-methenyltetrahydrofolate + ADP + phosphate</text>
        <dbReference type="Rhea" id="RHEA:10488"/>
        <dbReference type="ChEBI" id="CHEBI:30616"/>
        <dbReference type="ChEBI" id="CHEBI:43474"/>
        <dbReference type="ChEBI" id="CHEBI:57455"/>
        <dbReference type="ChEBI" id="CHEBI:57457"/>
        <dbReference type="ChEBI" id="CHEBI:456216"/>
        <dbReference type="EC" id="6.3.3.2"/>
    </reaction>
</comment>